<dbReference type="Pfam" id="PF12787">
    <property type="entry name" value="EcsC"/>
    <property type="match status" value="1"/>
</dbReference>
<dbReference type="InterPro" id="IPR024787">
    <property type="entry name" value="EcsC"/>
</dbReference>
<reference evidence="1" key="1">
    <citation type="submission" date="2022-04" db="EMBL/GenBank/DDBJ databases">
        <title>Draft genome sequences of lactic acid bacteria (LAB) strains involved in meat spoilage.</title>
        <authorList>
            <person name="Palevich N."/>
        </authorList>
    </citation>
    <scope>NUCLEOTIDE SEQUENCE</scope>
    <source>
        <strain evidence="1">9-14</strain>
    </source>
</reference>
<proteinExistence type="predicted"/>
<dbReference type="RefSeq" id="WP_311780129.1">
    <property type="nucleotide sequence ID" value="NZ_JALRMR010000004.1"/>
</dbReference>
<dbReference type="PANTHER" id="PTHR41260">
    <property type="entry name" value="PROTEIN ECSC"/>
    <property type="match status" value="1"/>
</dbReference>
<dbReference type="Proteomes" id="UP001249945">
    <property type="component" value="Unassembled WGS sequence"/>
</dbReference>
<gene>
    <name evidence="1" type="ORF">MX635_04205</name>
</gene>
<protein>
    <submittedName>
        <fullName evidence="1">EcsC family protein</fullName>
    </submittedName>
</protein>
<sequence>MNTYVDGNKGLNLLDFAYEKCLNGVPKVSKPISELADDYIKKYGRTDIAINKLIKNQLSKNTINGFVTSFGGFVTMPVTLPDNVTSVIYVQMRMIASIAIIRGYDLTDDEVQTFVYSCMVGKGVTDVFKQAGVQVTNKISLSAVNKIPGRVLTTINQAIGFRFITKAGAKGTINLGKVIPIIGAGVGATFDYTTTRLIANRAKKVFEGNNVINLSAISKEK</sequence>
<evidence type="ECO:0000313" key="2">
    <source>
        <dbReference type="Proteomes" id="UP001249945"/>
    </source>
</evidence>
<accession>A0AAW8R7F0</accession>
<comment type="caution">
    <text evidence="1">The sequence shown here is derived from an EMBL/GenBank/DDBJ whole genome shotgun (WGS) entry which is preliminary data.</text>
</comment>
<dbReference type="PANTHER" id="PTHR41260:SF1">
    <property type="entry name" value="PROTEIN ECSC"/>
    <property type="match status" value="1"/>
</dbReference>
<evidence type="ECO:0000313" key="1">
    <source>
        <dbReference type="EMBL" id="MDT1973595.1"/>
    </source>
</evidence>
<organism evidence="1 2">
    <name type="scientific">Carnobacterium divergens</name>
    <name type="common">Lactobacillus divergens</name>
    <dbReference type="NCBI Taxonomy" id="2748"/>
    <lineage>
        <taxon>Bacteria</taxon>
        <taxon>Bacillati</taxon>
        <taxon>Bacillota</taxon>
        <taxon>Bacilli</taxon>
        <taxon>Lactobacillales</taxon>
        <taxon>Carnobacteriaceae</taxon>
        <taxon>Carnobacterium</taxon>
    </lineage>
</organism>
<dbReference type="AlphaFoldDB" id="A0AAW8R7F0"/>
<dbReference type="EMBL" id="JALRMR010000004">
    <property type="protein sequence ID" value="MDT1973595.1"/>
    <property type="molecule type" value="Genomic_DNA"/>
</dbReference>
<name>A0AAW8R7F0_CARDV</name>